<proteinExistence type="predicted"/>
<gene>
    <name evidence="1" type="ORF">BJ138DRAFT_979906</name>
</gene>
<name>A0ACB8A8X3_9AGAM</name>
<feature type="non-terminal residue" evidence="1">
    <location>
        <position position="1"/>
    </location>
</feature>
<protein>
    <submittedName>
        <fullName evidence="1">Uncharacterized protein</fullName>
    </submittedName>
</protein>
<sequence length="90" mass="10111">VRSVVTMTRGSQSVDVVVSNTVDSIHPIFQFHSTPVMNYIGADHLFSAYPALSTSFWGLYNFSSSLRSGRSLEYMDALAKYKRRGFNIQV</sequence>
<comment type="caution">
    <text evidence="1">The sequence shown here is derived from an EMBL/GenBank/DDBJ whole genome shotgun (WGS) entry which is preliminary data.</text>
</comment>
<accession>A0ACB8A8X3</accession>
<evidence type="ECO:0000313" key="2">
    <source>
        <dbReference type="Proteomes" id="UP000790377"/>
    </source>
</evidence>
<organism evidence="1 2">
    <name type="scientific">Hygrophoropsis aurantiaca</name>
    <dbReference type="NCBI Taxonomy" id="72124"/>
    <lineage>
        <taxon>Eukaryota</taxon>
        <taxon>Fungi</taxon>
        <taxon>Dikarya</taxon>
        <taxon>Basidiomycota</taxon>
        <taxon>Agaricomycotina</taxon>
        <taxon>Agaricomycetes</taxon>
        <taxon>Agaricomycetidae</taxon>
        <taxon>Boletales</taxon>
        <taxon>Coniophorineae</taxon>
        <taxon>Hygrophoropsidaceae</taxon>
        <taxon>Hygrophoropsis</taxon>
    </lineage>
</organism>
<dbReference type="Proteomes" id="UP000790377">
    <property type="component" value="Unassembled WGS sequence"/>
</dbReference>
<feature type="non-terminal residue" evidence="1">
    <location>
        <position position="90"/>
    </location>
</feature>
<reference evidence="1" key="1">
    <citation type="journal article" date="2021" name="New Phytol.">
        <title>Evolutionary innovations through gain and loss of genes in the ectomycorrhizal Boletales.</title>
        <authorList>
            <person name="Wu G."/>
            <person name="Miyauchi S."/>
            <person name="Morin E."/>
            <person name="Kuo A."/>
            <person name="Drula E."/>
            <person name="Varga T."/>
            <person name="Kohler A."/>
            <person name="Feng B."/>
            <person name="Cao Y."/>
            <person name="Lipzen A."/>
            <person name="Daum C."/>
            <person name="Hundley H."/>
            <person name="Pangilinan J."/>
            <person name="Johnson J."/>
            <person name="Barry K."/>
            <person name="LaButti K."/>
            <person name="Ng V."/>
            <person name="Ahrendt S."/>
            <person name="Min B."/>
            <person name="Choi I.G."/>
            <person name="Park H."/>
            <person name="Plett J.M."/>
            <person name="Magnuson J."/>
            <person name="Spatafora J.W."/>
            <person name="Nagy L.G."/>
            <person name="Henrissat B."/>
            <person name="Grigoriev I.V."/>
            <person name="Yang Z.L."/>
            <person name="Xu J."/>
            <person name="Martin F.M."/>
        </authorList>
    </citation>
    <scope>NUCLEOTIDE SEQUENCE</scope>
    <source>
        <strain evidence="1">ATCC 28755</strain>
    </source>
</reference>
<keyword evidence="2" id="KW-1185">Reference proteome</keyword>
<evidence type="ECO:0000313" key="1">
    <source>
        <dbReference type="EMBL" id="KAH7909687.1"/>
    </source>
</evidence>
<dbReference type="EMBL" id="MU267746">
    <property type="protein sequence ID" value="KAH7909687.1"/>
    <property type="molecule type" value="Genomic_DNA"/>
</dbReference>